<feature type="transmembrane region" description="Helical" evidence="1">
    <location>
        <begin position="266"/>
        <end position="290"/>
    </location>
</feature>
<protein>
    <submittedName>
        <fullName evidence="2">Uncharacterized protein</fullName>
    </submittedName>
</protein>
<dbReference type="AlphaFoldDB" id="A0A8H5ER08"/>
<proteinExistence type="predicted"/>
<keyword evidence="3" id="KW-1185">Reference proteome</keyword>
<name>A0A8H5ER08_9AGAR</name>
<dbReference type="EMBL" id="JAACJJ010000060">
    <property type="protein sequence ID" value="KAF5309190.1"/>
    <property type="molecule type" value="Genomic_DNA"/>
</dbReference>
<keyword evidence="1" id="KW-0812">Transmembrane</keyword>
<dbReference type="OrthoDB" id="3058001at2759"/>
<accession>A0A8H5ER08</accession>
<feature type="transmembrane region" description="Helical" evidence="1">
    <location>
        <begin position="133"/>
        <end position="152"/>
    </location>
</feature>
<evidence type="ECO:0000313" key="3">
    <source>
        <dbReference type="Proteomes" id="UP000567179"/>
    </source>
</evidence>
<evidence type="ECO:0000313" key="2">
    <source>
        <dbReference type="EMBL" id="KAF5309190.1"/>
    </source>
</evidence>
<evidence type="ECO:0000256" key="1">
    <source>
        <dbReference type="SAM" id="Phobius"/>
    </source>
</evidence>
<comment type="caution">
    <text evidence="2">The sequence shown here is derived from an EMBL/GenBank/DDBJ whole genome shotgun (WGS) entry which is preliminary data.</text>
</comment>
<feature type="transmembrane region" description="Helical" evidence="1">
    <location>
        <begin position="214"/>
        <end position="237"/>
    </location>
</feature>
<gene>
    <name evidence="2" type="ORF">D9619_012835</name>
</gene>
<dbReference type="Proteomes" id="UP000567179">
    <property type="component" value="Unassembled WGS sequence"/>
</dbReference>
<reference evidence="2 3" key="1">
    <citation type="journal article" date="2020" name="ISME J.">
        <title>Uncovering the hidden diversity of litter-decomposition mechanisms in mushroom-forming fungi.</title>
        <authorList>
            <person name="Floudas D."/>
            <person name="Bentzer J."/>
            <person name="Ahren D."/>
            <person name="Johansson T."/>
            <person name="Persson P."/>
            <person name="Tunlid A."/>
        </authorList>
    </citation>
    <scope>NUCLEOTIDE SEQUENCE [LARGE SCALE GENOMIC DNA]</scope>
    <source>
        <strain evidence="2 3">CBS 101986</strain>
    </source>
</reference>
<keyword evidence="1" id="KW-1133">Transmembrane helix</keyword>
<sequence>MTPQSERAWVASSSWHPKVTPYRLAFILTTGGLGIAKAVLISGGRAASSTTIEWVAGVVVALSFQLSGPLEYAAQRPRYVDWIFSYDCLNIPRTIIRGRRLDIRDSSPIHTKAHQDQEASSDDIWKSPPIVTAYRLFVSAIISGFGLVKMICAYRGLPGAMNTLEWIVAVPMTLSLYYVGLYEDLRGTVPRKFFDIDYSGPAAYALGQSIVSSFFLSVASMCISWITYWSWILLLVWNYHKHSQATEINATQNHSVDQRADLARTLVVFLSLSMIHIGSLLLLVLLWPLIRWGLGGGLRALWGA</sequence>
<feature type="transmembrane region" description="Helical" evidence="1">
    <location>
        <begin position="20"/>
        <end position="40"/>
    </location>
</feature>
<keyword evidence="1" id="KW-0472">Membrane</keyword>
<organism evidence="2 3">
    <name type="scientific">Psilocybe cf. subviscida</name>
    <dbReference type="NCBI Taxonomy" id="2480587"/>
    <lineage>
        <taxon>Eukaryota</taxon>
        <taxon>Fungi</taxon>
        <taxon>Dikarya</taxon>
        <taxon>Basidiomycota</taxon>
        <taxon>Agaricomycotina</taxon>
        <taxon>Agaricomycetes</taxon>
        <taxon>Agaricomycetidae</taxon>
        <taxon>Agaricales</taxon>
        <taxon>Agaricineae</taxon>
        <taxon>Strophariaceae</taxon>
        <taxon>Psilocybe</taxon>
    </lineage>
</organism>